<dbReference type="AlphaFoldDB" id="A0A165LHJ6"/>
<sequence>MGCLAHSGKREQFAPVAAVLELERFALRAAEGSTTDLRGDCHYFAPEQCQGCEYDYKVDIWELGCVWIELLSKLTGRSWTSEFGDDFFEWESPIKIQAKLQENVNTLLRGHPALNLLLWMVDIDPENRPDTARIMDDPWFSDIDWSEILYGSLYTHPYLPGYAAPRTESSHRYSTFDATKRQSLVLRSLLKKRFTEREQKIAVLQSV</sequence>
<evidence type="ECO:0000256" key="2">
    <source>
        <dbReference type="ARBA" id="ARBA00022679"/>
    </source>
</evidence>
<dbReference type="Proteomes" id="UP000076727">
    <property type="component" value="Unassembled WGS sequence"/>
</dbReference>
<dbReference type="EMBL" id="KV429129">
    <property type="protein sequence ID" value="KZT64427.1"/>
    <property type="molecule type" value="Genomic_DNA"/>
</dbReference>
<evidence type="ECO:0000259" key="6">
    <source>
        <dbReference type="PROSITE" id="PS50011"/>
    </source>
</evidence>
<dbReference type="PANTHER" id="PTHR43671">
    <property type="entry name" value="SERINE/THREONINE-PROTEIN KINASE NEK"/>
    <property type="match status" value="1"/>
</dbReference>
<evidence type="ECO:0000256" key="5">
    <source>
        <dbReference type="ARBA" id="ARBA00022840"/>
    </source>
</evidence>
<organism evidence="7 8">
    <name type="scientific">Daedalea quercina L-15889</name>
    <dbReference type="NCBI Taxonomy" id="1314783"/>
    <lineage>
        <taxon>Eukaryota</taxon>
        <taxon>Fungi</taxon>
        <taxon>Dikarya</taxon>
        <taxon>Basidiomycota</taxon>
        <taxon>Agaricomycotina</taxon>
        <taxon>Agaricomycetes</taxon>
        <taxon>Polyporales</taxon>
        <taxon>Fomitopsis</taxon>
    </lineage>
</organism>
<evidence type="ECO:0000256" key="4">
    <source>
        <dbReference type="ARBA" id="ARBA00022777"/>
    </source>
</evidence>
<dbReference type="SUPFAM" id="SSF56112">
    <property type="entry name" value="Protein kinase-like (PK-like)"/>
    <property type="match status" value="1"/>
</dbReference>
<gene>
    <name evidence="7" type="ORF">DAEQUDRAFT_814989</name>
</gene>
<dbReference type="PROSITE" id="PS50011">
    <property type="entry name" value="PROTEIN_KINASE_DOM"/>
    <property type="match status" value="1"/>
</dbReference>
<evidence type="ECO:0000313" key="7">
    <source>
        <dbReference type="EMBL" id="KZT64427.1"/>
    </source>
</evidence>
<keyword evidence="4 7" id="KW-0418">Kinase</keyword>
<accession>A0A165LHJ6</accession>
<protein>
    <recommendedName>
        <fullName evidence="1">non-specific serine/threonine protein kinase</fullName>
        <ecNumber evidence="1">2.7.11.1</ecNumber>
    </recommendedName>
</protein>
<dbReference type="GO" id="GO:0005524">
    <property type="term" value="F:ATP binding"/>
    <property type="evidence" value="ECO:0007669"/>
    <property type="project" value="UniProtKB-KW"/>
</dbReference>
<dbReference type="Pfam" id="PF00069">
    <property type="entry name" value="Pkinase"/>
    <property type="match status" value="1"/>
</dbReference>
<evidence type="ECO:0000256" key="1">
    <source>
        <dbReference type="ARBA" id="ARBA00012513"/>
    </source>
</evidence>
<reference evidence="7 8" key="1">
    <citation type="journal article" date="2016" name="Mol. Biol. Evol.">
        <title>Comparative Genomics of Early-Diverging Mushroom-Forming Fungi Provides Insights into the Origins of Lignocellulose Decay Capabilities.</title>
        <authorList>
            <person name="Nagy L.G."/>
            <person name="Riley R."/>
            <person name="Tritt A."/>
            <person name="Adam C."/>
            <person name="Daum C."/>
            <person name="Floudas D."/>
            <person name="Sun H."/>
            <person name="Yadav J.S."/>
            <person name="Pangilinan J."/>
            <person name="Larsson K.H."/>
            <person name="Matsuura K."/>
            <person name="Barry K."/>
            <person name="Labutti K."/>
            <person name="Kuo R."/>
            <person name="Ohm R.A."/>
            <person name="Bhattacharya S.S."/>
            <person name="Shirouzu T."/>
            <person name="Yoshinaga Y."/>
            <person name="Martin F.M."/>
            <person name="Grigoriev I.V."/>
            <person name="Hibbett D.S."/>
        </authorList>
    </citation>
    <scope>NUCLEOTIDE SEQUENCE [LARGE SCALE GENOMIC DNA]</scope>
    <source>
        <strain evidence="7 8">L-15889</strain>
    </source>
</reference>
<dbReference type="InterPro" id="IPR050660">
    <property type="entry name" value="NEK_Ser/Thr_kinase"/>
</dbReference>
<keyword evidence="8" id="KW-1185">Reference proteome</keyword>
<keyword evidence="2" id="KW-0808">Transferase</keyword>
<dbReference type="Gene3D" id="1.10.510.10">
    <property type="entry name" value="Transferase(Phosphotransferase) domain 1"/>
    <property type="match status" value="1"/>
</dbReference>
<evidence type="ECO:0000256" key="3">
    <source>
        <dbReference type="ARBA" id="ARBA00022741"/>
    </source>
</evidence>
<dbReference type="PANTHER" id="PTHR43671:SF13">
    <property type="entry name" value="SERINE_THREONINE-PROTEIN KINASE NEK2"/>
    <property type="match status" value="1"/>
</dbReference>
<dbReference type="InterPro" id="IPR000719">
    <property type="entry name" value="Prot_kinase_dom"/>
</dbReference>
<keyword evidence="3" id="KW-0547">Nucleotide-binding</keyword>
<dbReference type="GO" id="GO:0004674">
    <property type="term" value="F:protein serine/threonine kinase activity"/>
    <property type="evidence" value="ECO:0007669"/>
    <property type="project" value="UniProtKB-EC"/>
</dbReference>
<feature type="domain" description="Protein kinase" evidence="6">
    <location>
        <begin position="1"/>
        <end position="140"/>
    </location>
</feature>
<dbReference type="InterPro" id="IPR011009">
    <property type="entry name" value="Kinase-like_dom_sf"/>
</dbReference>
<evidence type="ECO:0000313" key="8">
    <source>
        <dbReference type="Proteomes" id="UP000076727"/>
    </source>
</evidence>
<dbReference type="OrthoDB" id="193860at2759"/>
<dbReference type="EC" id="2.7.11.1" evidence="1"/>
<dbReference type="STRING" id="1314783.A0A165LHJ6"/>
<proteinExistence type="predicted"/>
<name>A0A165LHJ6_9APHY</name>
<keyword evidence="5" id="KW-0067">ATP-binding</keyword>